<dbReference type="Proteomes" id="UP000886749">
    <property type="component" value="Unassembled WGS sequence"/>
</dbReference>
<organism evidence="2 3">
    <name type="scientific">Candidatus Egerieicola pullicola</name>
    <dbReference type="NCBI Taxonomy" id="2840775"/>
    <lineage>
        <taxon>Bacteria</taxon>
        <taxon>Bacillati</taxon>
        <taxon>Bacillota</taxon>
        <taxon>Clostridia</taxon>
        <taxon>Eubacteriales</taxon>
        <taxon>Oscillospiraceae</taxon>
        <taxon>Oscillospiraceae incertae sedis</taxon>
        <taxon>Candidatus Egerieicola</taxon>
    </lineage>
</organism>
<protein>
    <submittedName>
        <fullName evidence="2">Lactate utilization protein</fullName>
    </submittedName>
</protein>
<dbReference type="SUPFAM" id="SSF100950">
    <property type="entry name" value="NagB/RpiA/CoA transferase-like"/>
    <property type="match status" value="1"/>
</dbReference>
<gene>
    <name evidence="2" type="ORF">IAB36_02310</name>
</gene>
<evidence type="ECO:0000313" key="2">
    <source>
        <dbReference type="EMBL" id="HIR40641.1"/>
    </source>
</evidence>
<dbReference type="AlphaFoldDB" id="A0A9D1AIZ9"/>
<reference evidence="2" key="2">
    <citation type="journal article" date="2021" name="PeerJ">
        <title>Extensive microbial diversity within the chicken gut microbiome revealed by metagenomics and culture.</title>
        <authorList>
            <person name="Gilroy R."/>
            <person name="Ravi A."/>
            <person name="Getino M."/>
            <person name="Pursley I."/>
            <person name="Horton D.L."/>
            <person name="Alikhan N.F."/>
            <person name="Baker D."/>
            <person name="Gharbi K."/>
            <person name="Hall N."/>
            <person name="Watson M."/>
            <person name="Adriaenssens E.M."/>
            <person name="Foster-Nyarko E."/>
            <person name="Jarju S."/>
            <person name="Secka A."/>
            <person name="Antonio M."/>
            <person name="Oren A."/>
            <person name="Chaudhuri R.R."/>
            <person name="La Ragione R."/>
            <person name="Hildebrand F."/>
            <person name="Pallen M.J."/>
        </authorList>
    </citation>
    <scope>NUCLEOTIDE SEQUENCE</scope>
    <source>
        <strain evidence="2">CHK184-25365</strain>
    </source>
</reference>
<dbReference type="InterPro" id="IPR009501">
    <property type="entry name" value="UCP020269"/>
</dbReference>
<dbReference type="Pfam" id="PF02589">
    <property type="entry name" value="LUD_dom"/>
    <property type="match status" value="1"/>
</dbReference>
<reference evidence="2" key="1">
    <citation type="submission" date="2020-10" db="EMBL/GenBank/DDBJ databases">
        <authorList>
            <person name="Gilroy R."/>
        </authorList>
    </citation>
    <scope>NUCLEOTIDE SEQUENCE</scope>
    <source>
        <strain evidence="2">CHK184-25365</strain>
    </source>
</reference>
<feature type="domain" description="LUD" evidence="1">
    <location>
        <begin position="6"/>
        <end position="203"/>
    </location>
</feature>
<comment type="caution">
    <text evidence="2">The sequence shown here is derived from an EMBL/GenBank/DDBJ whole genome shotgun (WGS) entry which is preliminary data.</text>
</comment>
<dbReference type="EMBL" id="DVGY01000055">
    <property type="protein sequence ID" value="HIR40641.1"/>
    <property type="molecule type" value="Genomic_DNA"/>
</dbReference>
<accession>A0A9D1AIZ9</accession>
<dbReference type="InterPro" id="IPR037171">
    <property type="entry name" value="NagB/RpiA_transferase-like"/>
</dbReference>
<name>A0A9D1AIZ9_9FIRM</name>
<dbReference type="PANTHER" id="PTHR36179:SF2">
    <property type="entry name" value="LUD DOMAIN-CONTAINING PROTEIN"/>
    <property type="match status" value="1"/>
</dbReference>
<evidence type="ECO:0000313" key="3">
    <source>
        <dbReference type="Proteomes" id="UP000886749"/>
    </source>
</evidence>
<dbReference type="InterPro" id="IPR003741">
    <property type="entry name" value="LUD_dom"/>
</dbReference>
<proteinExistence type="predicted"/>
<dbReference type="PANTHER" id="PTHR36179">
    <property type="entry name" value="LUD_DOM DOMAIN-CONTAINING PROTEIN"/>
    <property type="match status" value="1"/>
</dbReference>
<sequence length="209" mass="23010">MEEYVSKTLEALRRNRMVAEYVDSRWDVLPKILEWIPQGATVAFGGSVTLEETGVLNGIRQMGAQGELEVLDRFAPGLTSEELKDLFRRAFTSDVFLTSSNAVTQDGYLYNVDGRGNRVAAMIYGPDTVIVVAGINKICENLEAAIRRNQTVSAPKNAARLHKNTPCVQTGECMHCLSKDRICASFVALGPQMIPNRIKVLLVGESLGY</sequence>
<dbReference type="PIRSF" id="PIRSF020269">
    <property type="entry name" value="DUF1121"/>
    <property type="match status" value="1"/>
</dbReference>
<evidence type="ECO:0000259" key="1">
    <source>
        <dbReference type="Pfam" id="PF02589"/>
    </source>
</evidence>